<name>A0A7R9PIT6_TIMGE</name>
<protein>
    <recommendedName>
        <fullName evidence="3">Serine protease gd N-terminal domain-containing protein</fullName>
    </recommendedName>
</protein>
<gene>
    <name evidence="4" type="ORF">TGEB3V08_LOCUS2177</name>
</gene>
<feature type="domain" description="Serine protease gd N-terminal" evidence="3">
    <location>
        <begin position="46"/>
        <end position="90"/>
    </location>
</feature>
<feature type="compositionally biased region" description="Polar residues" evidence="1">
    <location>
        <begin position="21"/>
        <end position="33"/>
    </location>
</feature>
<proteinExistence type="predicted"/>
<dbReference type="EMBL" id="OE839653">
    <property type="protein sequence ID" value="CAD7588062.1"/>
    <property type="molecule type" value="Genomic_DNA"/>
</dbReference>
<organism evidence="4">
    <name type="scientific">Timema genevievae</name>
    <name type="common">Walking stick</name>
    <dbReference type="NCBI Taxonomy" id="629358"/>
    <lineage>
        <taxon>Eukaryota</taxon>
        <taxon>Metazoa</taxon>
        <taxon>Ecdysozoa</taxon>
        <taxon>Arthropoda</taxon>
        <taxon>Hexapoda</taxon>
        <taxon>Insecta</taxon>
        <taxon>Pterygota</taxon>
        <taxon>Neoptera</taxon>
        <taxon>Polyneoptera</taxon>
        <taxon>Phasmatodea</taxon>
        <taxon>Timematodea</taxon>
        <taxon>Timematoidea</taxon>
        <taxon>Timematidae</taxon>
        <taxon>Timema</taxon>
    </lineage>
</organism>
<evidence type="ECO:0000313" key="4">
    <source>
        <dbReference type="EMBL" id="CAD7588062.1"/>
    </source>
</evidence>
<evidence type="ECO:0000256" key="2">
    <source>
        <dbReference type="SAM" id="SignalP"/>
    </source>
</evidence>
<keyword evidence="2" id="KW-0732">Signal</keyword>
<sequence>MLPALVCYVLLLLPATPPAQKLSSSAVAGYTQNESRKPKRGLHPMSPCPSVFSYEGRQPEDNRWFGVILVTTDEPLTGFWLDVTLDHPAHILGVTTLLD</sequence>
<reference evidence="4" key="1">
    <citation type="submission" date="2020-11" db="EMBL/GenBank/DDBJ databases">
        <authorList>
            <person name="Tran Van P."/>
        </authorList>
    </citation>
    <scope>NUCLEOTIDE SEQUENCE</scope>
</reference>
<dbReference type="Pfam" id="PF16030">
    <property type="entry name" value="GD_N"/>
    <property type="match status" value="1"/>
</dbReference>
<evidence type="ECO:0000256" key="1">
    <source>
        <dbReference type="SAM" id="MobiDB-lite"/>
    </source>
</evidence>
<feature type="chain" id="PRO_5030840715" description="Serine protease gd N-terminal domain-containing protein" evidence="2">
    <location>
        <begin position="22"/>
        <end position="99"/>
    </location>
</feature>
<dbReference type="InterPro" id="IPR031986">
    <property type="entry name" value="GD_N"/>
</dbReference>
<feature type="region of interest" description="Disordered" evidence="1">
    <location>
        <begin position="21"/>
        <end position="46"/>
    </location>
</feature>
<accession>A0A7R9PIT6</accession>
<dbReference type="AlphaFoldDB" id="A0A7R9PIT6"/>
<feature type="signal peptide" evidence="2">
    <location>
        <begin position="1"/>
        <end position="21"/>
    </location>
</feature>
<evidence type="ECO:0000259" key="3">
    <source>
        <dbReference type="Pfam" id="PF16030"/>
    </source>
</evidence>